<dbReference type="Proteomes" id="UP001201980">
    <property type="component" value="Unassembled WGS sequence"/>
</dbReference>
<feature type="region of interest" description="Disordered" evidence="1">
    <location>
        <begin position="208"/>
        <end position="228"/>
    </location>
</feature>
<organism evidence="2 3">
    <name type="scientific">Zalerion maritima</name>
    <dbReference type="NCBI Taxonomy" id="339359"/>
    <lineage>
        <taxon>Eukaryota</taxon>
        <taxon>Fungi</taxon>
        <taxon>Dikarya</taxon>
        <taxon>Ascomycota</taxon>
        <taxon>Pezizomycotina</taxon>
        <taxon>Sordariomycetes</taxon>
        <taxon>Lulworthiomycetidae</taxon>
        <taxon>Lulworthiales</taxon>
        <taxon>Lulworthiaceae</taxon>
        <taxon>Zalerion</taxon>
    </lineage>
</organism>
<evidence type="ECO:0000313" key="2">
    <source>
        <dbReference type="EMBL" id="KAJ2901646.1"/>
    </source>
</evidence>
<accession>A0AAD5WTR1</accession>
<proteinExistence type="predicted"/>
<reference evidence="2" key="1">
    <citation type="submission" date="2022-07" db="EMBL/GenBank/DDBJ databases">
        <title>Draft genome sequence of Zalerion maritima ATCC 34329, a (micro)plastics degrading marine fungus.</title>
        <authorList>
            <person name="Paco A."/>
            <person name="Goncalves M.F.M."/>
            <person name="Rocha-Santos T.A.P."/>
            <person name="Alves A."/>
        </authorList>
    </citation>
    <scope>NUCLEOTIDE SEQUENCE</scope>
    <source>
        <strain evidence="2">ATCC 34329</strain>
    </source>
</reference>
<name>A0AAD5WTR1_9PEZI</name>
<protein>
    <submittedName>
        <fullName evidence="2">Uncharacterized protein</fullName>
    </submittedName>
</protein>
<dbReference type="AlphaFoldDB" id="A0AAD5WTR1"/>
<comment type="caution">
    <text evidence="2">The sequence shown here is derived from an EMBL/GenBank/DDBJ whole genome shotgun (WGS) entry which is preliminary data.</text>
</comment>
<sequence length="241" mass="26562">MGFRFPLSWGDMELSNTLCNELPRMHNDMRPGREHIKNLAAIIGQHKMTGKFAAELLHKHEDTPAGQVKLEVDINTMPAELIKRVLAEIVDPSKLEAALQTVSGKWMKPVQLDSLDLNNIHGIVFKLDPKEKCLVPYEFAEGPMSVSESGTVEKNNLTNMIGLQFLGAIENDGQHTPFTAEFELGEKGTITLPTSILKDVELVPTSWPDATWSGTGKPTDTEPPAGQSWAKKVVKGVETHT</sequence>
<keyword evidence="3" id="KW-1185">Reference proteome</keyword>
<evidence type="ECO:0000313" key="3">
    <source>
        <dbReference type="Proteomes" id="UP001201980"/>
    </source>
</evidence>
<gene>
    <name evidence="2" type="ORF">MKZ38_001605</name>
</gene>
<dbReference type="EMBL" id="JAKWBI020000144">
    <property type="protein sequence ID" value="KAJ2901646.1"/>
    <property type="molecule type" value="Genomic_DNA"/>
</dbReference>
<evidence type="ECO:0000256" key="1">
    <source>
        <dbReference type="SAM" id="MobiDB-lite"/>
    </source>
</evidence>